<comment type="caution">
    <text evidence="2">The sequence shown here is derived from an EMBL/GenBank/DDBJ whole genome shotgun (WGS) entry which is preliminary data.</text>
</comment>
<sequence length="266" mass="29244">MSFSIPPLDFSRSPSSFYTFSASISSGDGRTAKTGSSEQDHLSRISTAASLSSDDACPETTEEPELVRQESSGIVFDIPATGVVHREPIVSGRCDHRKGWKSFRVSTAMLGDNSGQITGDQCDIFPTTGTSYAEIEAELRRSIIAAGGEMDTNFVYPGGFMYRIAPSAQNSVPVPRSVSGKFEVKISTWTPFPKPVFDRFKLQPYHAADRTVTAERRRTIAGPEILLQDMLMARTRGESQSGRKRVVSAWLRLLVKECGKRMSYVV</sequence>
<evidence type="ECO:0000313" key="2">
    <source>
        <dbReference type="EMBL" id="KAK5115297.1"/>
    </source>
</evidence>
<accession>A0AAN7YSL0</accession>
<feature type="compositionally biased region" description="Polar residues" evidence="1">
    <location>
        <begin position="44"/>
        <end position="53"/>
    </location>
</feature>
<name>A0AAN7YSL0_9PEZI</name>
<gene>
    <name evidence="2" type="ORF">LTR62_001497</name>
</gene>
<evidence type="ECO:0000256" key="1">
    <source>
        <dbReference type="SAM" id="MobiDB-lite"/>
    </source>
</evidence>
<organism evidence="2 3">
    <name type="scientific">Meristemomyces frigidus</name>
    <dbReference type="NCBI Taxonomy" id="1508187"/>
    <lineage>
        <taxon>Eukaryota</taxon>
        <taxon>Fungi</taxon>
        <taxon>Dikarya</taxon>
        <taxon>Ascomycota</taxon>
        <taxon>Pezizomycotina</taxon>
        <taxon>Dothideomycetes</taxon>
        <taxon>Dothideomycetidae</taxon>
        <taxon>Mycosphaerellales</taxon>
        <taxon>Teratosphaeriaceae</taxon>
        <taxon>Meristemomyces</taxon>
    </lineage>
</organism>
<protein>
    <submittedName>
        <fullName evidence="2">Uncharacterized protein</fullName>
    </submittedName>
</protein>
<dbReference type="AlphaFoldDB" id="A0AAN7YSL0"/>
<reference evidence="2" key="1">
    <citation type="submission" date="2023-08" db="EMBL/GenBank/DDBJ databases">
        <title>Black Yeasts Isolated from many extreme environments.</title>
        <authorList>
            <person name="Coleine C."/>
            <person name="Stajich J.E."/>
            <person name="Selbmann L."/>
        </authorList>
    </citation>
    <scope>NUCLEOTIDE SEQUENCE</scope>
    <source>
        <strain evidence="2">CCFEE 5401</strain>
    </source>
</reference>
<dbReference type="Proteomes" id="UP001310890">
    <property type="component" value="Unassembled WGS sequence"/>
</dbReference>
<evidence type="ECO:0000313" key="3">
    <source>
        <dbReference type="Proteomes" id="UP001310890"/>
    </source>
</evidence>
<dbReference type="EMBL" id="JAVRRL010000013">
    <property type="protein sequence ID" value="KAK5115297.1"/>
    <property type="molecule type" value="Genomic_DNA"/>
</dbReference>
<proteinExistence type="predicted"/>
<feature type="region of interest" description="Disordered" evidence="1">
    <location>
        <begin position="25"/>
        <end position="58"/>
    </location>
</feature>